<organism evidence="1 2">
    <name type="scientific">Catellatospora aurea</name>
    <dbReference type="NCBI Taxonomy" id="1337874"/>
    <lineage>
        <taxon>Bacteria</taxon>
        <taxon>Bacillati</taxon>
        <taxon>Actinomycetota</taxon>
        <taxon>Actinomycetes</taxon>
        <taxon>Micromonosporales</taxon>
        <taxon>Micromonosporaceae</taxon>
        <taxon>Catellatospora</taxon>
    </lineage>
</organism>
<name>A0ABW2GW84_9ACTN</name>
<comment type="caution">
    <text evidence="1">The sequence shown here is derived from an EMBL/GenBank/DDBJ whole genome shotgun (WGS) entry which is preliminary data.</text>
</comment>
<accession>A0ABW2GW84</accession>
<dbReference type="Proteomes" id="UP001596392">
    <property type="component" value="Unassembled WGS sequence"/>
</dbReference>
<evidence type="ECO:0000313" key="2">
    <source>
        <dbReference type="Proteomes" id="UP001596392"/>
    </source>
</evidence>
<proteinExistence type="predicted"/>
<dbReference type="EMBL" id="JBHTAC010000016">
    <property type="protein sequence ID" value="MFC7244290.1"/>
    <property type="molecule type" value="Genomic_DNA"/>
</dbReference>
<evidence type="ECO:0000313" key="1">
    <source>
        <dbReference type="EMBL" id="MFC7244290.1"/>
    </source>
</evidence>
<reference evidence="2" key="1">
    <citation type="journal article" date="2019" name="Int. J. Syst. Evol. Microbiol.">
        <title>The Global Catalogue of Microorganisms (GCM) 10K type strain sequencing project: providing services to taxonomists for standard genome sequencing and annotation.</title>
        <authorList>
            <consortium name="The Broad Institute Genomics Platform"/>
            <consortium name="The Broad Institute Genome Sequencing Center for Infectious Disease"/>
            <person name="Wu L."/>
            <person name="Ma J."/>
        </authorList>
    </citation>
    <scope>NUCLEOTIDE SEQUENCE [LARGE SCALE GENOMIC DNA]</scope>
    <source>
        <strain evidence="2">CGMCC 1.9106</strain>
    </source>
</reference>
<sequence length="233" mass="26055">MAEWLFVGMFGVFVGHHGNSVVQLPDAEEDRRHSQLHHLLTVVGTRVQEMVQLRQWQAAGGMSRQQVIIDPILTETDRPVVGRIRQRDEPGYEGIWCELLLPRAWLSRPVDGLRAVQATRAVLATLDAVGSQYGLGVIPVRKPAPGGDATDDPFTAPPRHRKEAMAYASEWLGELLQVVGPDELLVATRTERSGRTAAKLDRFIENMGDLVEHDDQTLPDGKKVMTWKIRANW</sequence>
<evidence type="ECO:0008006" key="3">
    <source>
        <dbReference type="Google" id="ProtNLM"/>
    </source>
</evidence>
<dbReference type="RefSeq" id="WP_376807345.1">
    <property type="nucleotide sequence ID" value="NZ_JBHTAC010000016.1"/>
</dbReference>
<protein>
    <recommendedName>
        <fullName evidence="3">Golgi phosphoprotein 3 GPP34</fullName>
    </recommendedName>
</protein>
<keyword evidence="2" id="KW-1185">Reference proteome</keyword>
<gene>
    <name evidence="1" type="ORF">ACFQO7_17590</name>
</gene>